<dbReference type="EMBL" id="JARJCW010000019">
    <property type="protein sequence ID" value="KAJ7214546.1"/>
    <property type="molecule type" value="Genomic_DNA"/>
</dbReference>
<dbReference type="Proteomes" id="UP001219525">
    <property type="component" value="Unassembled WGS sequence"/>
</dbReference>
<evidence type="ECO:0000256" key="1">
    <source>
        <dbReference type="SAM" id="MobiDB-lite"/>
    </source>
</evidence>
<sequence>MSAPLGRGHWCQGASAARAACGAGTIGHWAMDTARIADRGTRSAASGVGHVLILVDIDLDVSRGHWMYPEAISIVLWIYPWTCPEAIGCVQRLYPQDYGYIPGRVHRDGHGSGSGYKSVNPDPNPGNPDPCPRVNGSSTVPYIQFLFNSLLLFKFFAQCHTLVTQTRGFGSGNLPTRDPYPADPTRKPVGWTRTRVLPYVSSVYMDISRGRSQNVLYVSIELAIPRVPMVPETGTCTRPIRGKRVLVSAGGKPADAGVRVPVPTSAGWATRAKL</sequence>
<accession>A0AAD6VRS2</accession>
<feature type="compositionally biased region" description="Pro residues" evidence="1">
    <location>
        <begin position="122"/>
        <end position="131"/>
    </location>
</feature>
<dbReference type="AlphaFoldDB" id="A0AAD6VRS2"/>
<protein>
    <submittedName>
        <fullName evidence="2">Uncharacterized protein</fullName>
    </submittedName>
</protein>
<proteinExistence type="predicted"/>
<comment type="caution">
    <text evidence="2">The sequence shown here is derived from an EMBL/GenBank/DDBJ whole genome shotgun (WGS) entry which is preliminary data.</text>
</comment>
<evidence type="ECO:0000313" key="3">
    <source>
        <dbReference type="Proteomes" id="UP001219525"/>
    </source>
</evidence>
<reference evidence="2" key="1">
    <citation type="submission" date="2023-03" db="EMBL/GenBank/DDBJ databases">
        <title>Massive genome expansion in bonnet fungi (Mycena s.s.) driven by repeated elements and novel gene families across ecological guilds.</title>
        <authorList>
            <consortium name="Lawrence Berkeley National Laboratory"/>
            <person name="Harder C.B."/>
            <person name="Miyauchi S."/>
            <person name="Viragh M."/>
            <person name="Kuo A."/>
            <person name="Thoen E."/>
            <person name="Andreopoulos B."/>
            <person name="Lu D."/>
            <person name="Skrede I."/>
            <person name="Drula E."/>
            <person name="Henrissat B."/>
            <person name="Morin E."/>
            <person name="Kohler A."/>
            <person name="Barry K."/>
            <person name="LaButti K."/>
            <person name="Morin E."/>
            <person name="Salamov A."/>
            <person name="Lipzen A."/>
            <person name="Mereny Z."/>
            <person name="Hegedus B."/>
            <person name="Baldrian P."/>
            <person name="Stursova M."/>
            <person name="Weitz H."/>
            <person name="Taylor A."/>
            <person name="Grigoriev I.V."/>
            <person name="Nagy L.G."/>
            <person name="Martin F."/>
            <person name="Kauserud H."/>
        </authorList>
    </citation>
    <scope>NUCLEOTIDE SEQUENCE</scope>
    <source>
        <strain evidence="2">9144</strain>
    </source>
</reference>
<evidence type="ECO:0000313" key="2">
    <source>
        <dbReference type="EMBL" id="KAJ7214546.1"/>
    </source>
</evidence>
<organism evidence="2 3">
    <name type="scientific">Mycena pura</name>
    <dbReference type="NCBI Taxonomy" id="153505"/>
    <lineage>
        <taxon>Eukaryota</taxon>
        <taxon>Fungi</taxon>
        <taxon>Dikarya</taxon>
        <taxon>Basidiomycota</taxon>
        <taxon>Agaricomycotina</taxon>
        <taxon>Agaricomycetes</taxon>
        <taxon>Agaricomycetidae</taxon>
        <taxon>Agaricales</taxon>
        <taxon>Marasmiineae</taxon>
        <taxon>Mycenaceae</taxon>
        <taxon>Mycena</taxon>
    </lineage>
</organism>
<feature type="region of interest" description="Disordered" evidence="1">
    <location>
        <begin position="111"/>
        <end position="133"/>
    </location>
</feature>
<name>A0AAD6VRS2_9AGAR</name>
<gene>
    <name evidence="2" type="ORF">GGX14DRAFT_392567</name>
</gene>
<keyword evidence="3" id="KW-1185">Reference proteome</keyword>